<comment type="caution">
    <text evidence="1">The sequence shown here is derived from an EMBL/GenBank/DDBJ whole genome shotgun (WGS) entry which is preliminary data.</text>
</comment>
<protein>
    <submittedName>
        <fullName evidence="1">Uncharacterized protein</fullName>
    </submittedName>
</protein>
<organism evidence="1 2">
    <name type="scientific">Albugo candida</name>
    <dbReference type="NCBI Taxonomy" id="65357"/>
    <lineage>
        <taxon>Eukaryota</taxon>
        <taxon>Sar</taxon>
        <taxon>Stramenopiles</taxon>
        <taxon>Oomycota</taxon>
        <taxon>Peronosporomycetes</taxon>
        <taxon>Albuginales</taxon>
        <taxon>Albuginaceae</taxon>
        <taxon>Albugo</taxon>
    </lineage>
</organism>
<keyword evidence="2" id="KW-1185">Reference proteome</keyword>
<dbReference type="EMBL" id="CAIX01000177">
    <property type="protein sequence ID" value="CCI47607.1"/>
    <property type="molecule type" value="Genomic_DNA"/>
</dbReference>
<gene>
    <name evidence="1" type="ORF">BN9_086140</name>
</gene>
<dbReference type="Proteomes" id="UP000053237">
    <property type="component" value="Unassembled WGS sequence"/>
</dbReference>
<reference evidence="1 2" key="1">
    <citation type="submission" date="2012-05" db="EMBL/GenBank/DDBJ databases">
        <title>Recombination and specialization in a pathogen metapopulation.</title>
        <authorList>
            <person name="Gardiner A."/>
            <person name="Kemen E."/>
            <person name="Schultz-Larsen T."/>
            <person name="MacLean D."/>
            <person name="Van Oosterhout C."/>
            <person name="Jones J.D.G."/>
        </authorList>
    </citation>
    <scope>NUCLEOTIDE SEQUENCE [LARGE SCALE GENOMIC DNA]</scope>
    <source>
        <strain evidence="1 2">Ac Nc2</strain>
    </source>
</reference>
<sequence length="128" mass="14528">MRISAKVEMRYSQRQMVAMSVSKHKAGRRGNSISNCHFNSIQGISQPNLTCLYTYRNQSFLRINSPLSKHRSDPDMVALLCQRLHGISVSFFSLQEKIKSIMSIQGSTVKSSINCSQTRIAQRLLHLL</sequence>
<accession>A0A024GL39</accession>
<proteinExistence type="predicted"/>
<evidence type="ECO:0000313" key="1">
    <source>
        <dbReference type="EMBL" id="CCI47607.1"/>
    </source>
</evidence>
<dbReference type="AlphaFoldDB" id="A0A024GL39"/>
<dbReference type="InParanoid" id="A0A024GL39"/>
<name>A0A024GL39_9STRA</name>
<evidence type="ECO:0000313" key="2">
    <source>
        <dbReference type="Proteomes" id="UP000053237"/>
    </source>
</evidence>